<evidence type="ECO:0000313" key="2">
    <source>
        <dbReference type="EMBL" id="ABM27837.1"/>
    </source>
</evidence>
<proteinExistence type="predicted"/>
<sequence>MRADTGEWPATPYRQAHTGESHAPCPCRHHAPACSARHRKACACVALQGHTAHHSGRLLFLEASTPVAQHRVLALVRPLMLGCGP</sequence>
<protein>
    <submittedName>
        <fullName evidence="2">Uncharacterized protein</fullName>
    </submittedName>
</protein>
<gene>
    <name evidence="2" type="ordered locus">Dvul_0816</name>
</gene>
<name>A0A0H3A6U0_NITV4</name>
<dbReference type="HOGENOM" id="CLU_2507318_0_0_7"/>
<organism evidence="2 3">
    <name type="scientific">Nitratidesulfovibrio vulgaris (strain DP4)</name>
    <name type="common">Desulfovibrio vulgaris</name>
    <dbReference type="NCBI Taxonomy" id="391774"/>
    <lineage>
        <taxon>Bacteria</taxon>
        <taxon>Pseudomonadati</taxon>
        <taxon>Thermodesulfobacteriota</taxon>
        <taxon>Desulfovibrionia</taxon>
        <taxon>Desulfovibrionales</taxon>
        <taxon>Desulfovibrionaceae</taxon>
        <taxon>Nitratidesulfovibrio</taxon>
    </lineage>
</organism>
<dbReference type="AlphaFoldDB" id="A0A0H3A6U0"/>
<dbReference type="EMBL" id="CP000527">
    <property type="protein sequence ID" value="ABM27837.1"/>
    <property type="molecule type" value="Genomic_DNA"/>
</dbReference>
<dbReference type="KEGG" id="dvl:Dvul_0816"/>
<evidence type="ECO:0000313" key="3">
    <source>
        <dbReference type="Proteomes" id="UP000009173"/>
    </source>
</evidence>
<accession>A0A0H3A6U0</accession>
<reference evidence="3" key="1">
    <citation type="journal article" date="2009" name="Environ. Microbiol.">
        <title>Contribution of mobile genetic elements to Desulfovibrio vulgaris genome plasticity.</title>
        <authorList>
            <person name="Walker C.B."/>
            <person name="Stolyar S."/>
            <person name="Chivian D."/>
            <person name="Pinel N."/>
            <person name="Gabster J.A."/>
            <person name="Dehal P.S."/>
            <person name="He Z."/>
            <person name="Yang Z.K."/>
            <person name="Yen H.C."/>
            <person name="Zhou J."/>
            <person name="Wall J.D."/>
            <person name="Hazen T.C."/>
            <person name="Arkin A.P."/>
            <person name="Stahl D.A."/>
        </authorList>
    </citation>
    <scope>NUCLEOTIDE SEQUENCE [LARGE SCALE GENOMIC DNA]</scope>
    <source>
        <strain evidence="3">DP4</strain>
    </source>
</reference>
<evidence type="ECO:0000256" key="1">
    <source>
        <dbReference type="SAM" id="MobiDB-lite"/>
    </source>
</evidence>
<dbReference type="Proteomes" id="UP000009173">
    <property type="component" value="Chromosome"/>
</dbReference>
<feature type="region of interest" description="Disordered" evidence="1">
    <location>
        <begin position="1"/>
        <end position="24"/>
    </location>
</feature>